<sequence length="117" mass="13089">MLSNTWYHHGLQVELCDSELIDVYGSKLTCCSSNTGPLLDLGFRLTLEYLLVSKVQFTPLGNYKRHLAASQIIKKNLVETSVGPPMLVASLRIPPVPSHLCWFLVAFNKKVYLVALN</sequence>
<evidence type="ECO:0000313" key="2">
    <source>
        <dbReference type="Proteomes" id="UP001454036"/>
    </source>
</evidence>
<accession>A0AAV3P3E8</accession>
<name>A0AAV3P3E8_LITER</name>
<protein>
    <submittedName>
        <fullName evidence="1">Uncharacterized protein</fullName>
    </submittedName>
</protein>
<comment type="caution">
    <text evidence="1">The sequence shown here is derived from an EMBL/GenBank/DDBJ whole genome shotgun (WGS) entry which is preliminary data.</text>
</comment>
<reference evidence="1 2" key="1">
    <citation type="submission" date="2024-01" db="EMBL/GenBank/DDBJ databases">
        <title>The complete chloroplast genome sequence of Lithospermum erythrorhizon: insights into the phylogenetic relationship among Boraginaceae species and the maternal lineages of purple gromwells.</title>
        <authorList>
            <person name="Okada T."/>
            <person name="Watanabe K."/>
        </authorList>
    </citation>
    <scope>NUCLEOTIDE SEQUENCE [LARGE SCALE GENOMIC DNA]</scope>
</reference>
<organism evidence="1 2">
    <name type="scientific">Lithospermum erythrorhizon</name>
    <name type="common">Purple gromwell</name>
    <name type="synonym">Lithospermum officinale var. erythrorhizon</name>
    <dbReference type="NCBI Taxonomy" id="34254"/>
    <lineage>
        <taxon>Eukaryota</taxon>
        <taxon>Viridiplantae</taxon>
        <taxon>Streptophyta</taxon>
        <taxon>Embryophyta</taxon>
        <taxon>Tracheophyta</taxon>
        <taxon>Spermatophyta</taxon>
        <taxon>Magnoliopsida</taxon>
        <taxon>eudicotyledons</taxon>
        <taxon>Gunneridae</taxon>
        <taxon>Pentapetalae</taxon>
        <taxon>asterids</taxon>
        <taxon>lamiids</taxon>
        <taxon>Boraginales</taxon>
        <taxon>Boraginaceae</taxon>
        <taxon>Boraginoideae</taxon>
        <taxon>Lithospermeae</taxon>
        <taxon>Lithospermum</taxon>
    </lineage>
</organism>
<gene>
    <name evidence="1" type="ORF">LIER_05492</name>
</gene>
<dbReference type="EMBL" id="BAABME010000756">
    <property type="protein sequence ID" value="GAA0145251.1"/>
    <property type="molecule type" value="Genomic_DNA"/>
</dbReference>
<proteinExistence type="predicted"/>
<dbReference type="Proteomes" id="UP001454036">
    <property type="component" value="Unassembled WGS sequence"/>
</dbReference>
<keyword evidence="2" id="KW-1185">Reference proteome</keyword>
<evidence type="ECO:0000313" key="1">
    <source>
        <dbReference type="EMBL" id="GAA0145251.1"/>
    </source>
</evidence>
<dbReference type="AlphaFoldDB" id="A0AAV3P3E8"/>